<organism evidence="1 2">
    <name type="scientific">Claviceps arundinis</name>
    <dbReference type="NCBI Taxonomy" id="1623583"/>
    <lineage>
        <taxon>Eukaryota</taxon>
        <taxon>Fungi</taxon>
        <taxon>Dikarya</taxon>
        <taxon>Ascomycota</taxon>
        <taxon>Pezizomycotina</taxon>
        <taxon>Sordariomycetes</taxon>
        <taxon>Hypocreomycetidae</taxon>
        <taxon>Hypocreales</taxon>
        <taxon>Clavicipitaceae</taxon>
        <taxon>Claviceps</taxon>
    </lineage>
</organism>
<accession>A0A9P7MQQ5</accession>
<dbReference type="OrthoDB" id="5292349at2759"/>
<evidence type="ECO:0000313" key="2">
    <source>
        <dbReference type="Proteomes" id="UP000784919"/>
    </source>
</evidence>
<evidence type="ECO:0008006" key="3">
    <source>
        <dbReference type="Google" id="ProtNLM"/>
    </source>
</evidence>
<proteinExistence type="predicted"/>
<comment type="caution">
    <text evidence="1">The sequence shown here is derived from an EMBL/GenBank/DDBJ whole genome shotgun (WGS) entry which is preliminary data.</text>
</comment>
<name>A0A9P7MQQ5_9HYPO</name>
<dbReference type="AlphaFoldDB" id="A0A9P7MQQ5"/>
<evidence type="ECO:0000313" key="1">
    <source>
        <dbReference type="EMBL" id="KAG5966476.1"/>
    </source>
</evidence>
<gene>
    <name evidence="1" type="ORF">E4U56_001302</name>
</gene>
<reference evidence="1" key="1">
    <citation type="journal article" date="2020" name="bioRxiv">
        <title>Whole genome comparisons of ergot fungi reveals the divergence and evolution of species within the genus Claviceps are the result of varying mechanisms driving genome evolution and host range expansion.</title>
        <authorList>
            <person name="Wyka S.A."/>
            <person name="Mondo S.J."/>
            <person name="Liu M."/>
            <person name="Dettman J."/>
            <person name="Nalam V."/>
            <person name="Broders K.D."/>
        </authorList>
    </citation>
    <scope>NUCLEOTIDE SEQUENCE</scope>
    <source>
        <strain evidence="1">CCC 1102</strain>
    </source>
</reference>
<sequence>MARKQLTAVERAEIRTLFFTAGMTKPKIAAKTGYGISQIRRAIRDPVPAARSGRPPVLSAEQQQELVEFVTATKKNRGSSFLNISASLFDGAFGEYAIRSTLRRLGFSRKNGLLCPPQPPKKKITDV</sequence>
<dbReference type="EMBL" id="SRPS01000135">
    <property type="protein sequence ID" value="KAG5966476.1"/>
    <property type="molecule type" value="Genomic_DNA"/>
</dbReference>
<protein>
    <recommendedName>
        <fullName evidence="3">Transposase</fullName>
    </recommendedName>
</protein>
<dbReference type="Proteomes" id="UP000784919">
    <property type="component" value="Unassembled WGS sequence"/>
</dbReference>